<gene>
    <name evidence="1" type="ORF">FACI_IFERC00001G1427</name>
</gene>
<keyword evidence="2" id="KW-1185">Reference proteome</keyword>
<dbReference type="KEGG" id="fac:FACI_IFERC01G1427"/>
<organism evidence="1 2">
    <name type="scientific">Ferroplasma acidarmanus Fer1</name>
    <dbReference type="NCBI Taxonomy" id="333146"/>
    <lineage>
        <taxon>Archaea</taxon>
        <taxon>Methanobacteriati</taxon>
        <taxon>Thermoplasmatota</taxon>
        <taxon>Thermoplasmata</taxon>
        <taxon>Thermoplasmatales</taxon>
        <taxon>Ferroplasmaceae</taxon>
        <taxon>Ferroplasma</taxon>
    </lineage>
</organism>
<dbReference type="RefSeq" id="WP_009887462.1">
    <property type="nucleotide sequence ID" value="NC_021592.1"/>
</dbReference>
<reference evidence="1 2" key="1">
    <citation type="journal article" date="2007" name="Proc. Natl. Acad. Sci. U.S.A.">
        <title>Genome dynamics in a natural archaeal population.</title>
        <authorList>
            <person name="Allen E.E."/>
            <person name="Tyson G.W."/>
            <person name="Whitaker R.J."/>
            <person name="Detter J.C."/>
            <person name="Richardson P.M."/>
            <person name="Banfield J.F."/>
        </authorList>
    </citation>
    <scope>NUCLEOTIDE SEQUENCE [LARGE SCALE GENOMIC DNA]</scope>
    <source>
        <strain evidence="2">fer1</strain>
    </source>
</reference>
<sequence>MLKSLCIPEQKSLDDFKRMPPIYNQFEALISKFQSKYGFEKKPDCQSLFEFTYELQHGNQRLRNMSFVGFSRAYRIYSKIKQKEAIR</sequence>
<proteinExistence type="predicted"/>
<evidence type="ECO:0000313" key="2">
    <source>
        <dbReference type="Proteomes" id="UP000014660"/>
    </source>
</evidence>
<evidence type="ECO:0000313" key="1">
    <source>
        <dbReference type="EMBL" id="AGO61407.1"/>
    </source>
</evidence>
<dbReference type="EMBL" id="CP004145">
    <property type="protein sequence ID" value="AGO61407.1"/>
    <property type="molecule type" value="Genomic_DNA"/>
</dbReference>
<accession>S0ARJ3</accession>
<dbReference type="Proteomes" id="UP000014660">
    <property type="component" value="Chromosome"/>
</dbReference>
<dbReference type="GeneID" id="16025607"/>
<dbReference type="HOGENOM" id="CLU_2475851_0_0_2"/>
<dbReference type="AlphaFoldDB" id="S0ARJ3"/>
<protein>
    <submittedName>
        <fullName evidence="1">Uncharacterized protein</fullName>
    </submittedName>
</protein>
<name>S0ARJ3_FERAC</name>